<dbReference type="PANTHER" id="PTHR10622">
    <property type="entry name" value="HET DOMAIN-CONTAINING PROTEIN"/>
    <property type="match status" value="1"/>
</dbReference>
<dbReference type="InterPro" id="IPR010730">
    <property type="entry name" value="HET"/>
</dbReference>
<sequence>MRLINATTLELDFFYGDDIPRYAILSHTWGKEEVTFQDWQSLESAKTKAGFTKIEGACRQAIRDGLEYVWVDTNCIDKSSSSELSEAINSMFAWYRNSQRCYVHLADVTESPLESRWFGRGWTLQELLAPGRCFFYGADWDFLGTKEALAPFISEATSIESKFILGTARIDSASISKRMSWVSKRKTTRTEDIAYCMLGIFNINMPMLYGEGTRAFLRLQEELIKISADQTIFCWEWGSGMPPSWCSILAPSPAEFANCSGFSPKLSSFAGEITPYVLTNVGMTMTAPYTRGQRCRLMVLSDCSPRPNFPRQ</sequence>
<dbReference type="Pfam" id="PF06985">
    <property type="entry name" value="HET"/>
    <property type="match status" value="1"/>
</dbReference>
<accession>A0AAE0M4N5</accession>
<gene>
    <name evidence="2" type="ORF">B0T19DRAFT_451784</name>
</gene>
<dbReference type="AlphaFoldDB" id="A0AAE0M4N5"/>
<name>A0AAE0M4N5_9PEZI</name>
<proteinExistence type="predicted"/>
<protein>
    <submittedName>
        <fullName evidence="2">Heterokaryon incompatibility protein-domain-containing protein</fullName>
    </submittedName>
</protein>
<dbReference type="Proteomes" id="UP001286456">
    <property type="component" value="Unassembled WGS sequence"/>
</dbReference>
<dbReference type="EMBL" id="JAUEPO010000007">
    <property type="protein sequence ID" value="KAK3317764.1"/>
    <property type="molecule type" value="Genomic_DNA"/>
</dbReference>
<keyword evidence="3" id="KW-1185">Reference proteome</keyword>
<evidence type="ECO:0000313" key="2">
    <source>
        <dbReference type="EMBL" id="KAK3317764.1"/>
    </source>
</evidence>
<feature type="domain" description="Heterokaryon incompatibility" evidence="1">
    <location>
        <begin position="22"/>
        <end position="109"/>
    </location>
</feature>
<reference evidence="2" key="2">
    <citation type="submission" date="2023-06" db="EMBL/GenBank/DDBJ databases">
        <authorList>
            <consortium name="Lawrence Berkeley National Laboratory"/>
            <person name="Haridas S."/>
            <person name="Hensen N."/>
            <person name="Bonometti L."/>
            <person name="Westerberg I."/>
            <person name="Brannstrom I.O."/>
            <person name="Guillou S."/>
            <person name="Cros-Aarteil S."/>
            <person name="Calhoun S."/>
            <person name="Kuo A."/>
            <person name="Mondo S."/>
            <person name="Pangilinan J."/>
            <person name="Riley R."/>
            <person name="Labutti K."/>
            <person name="Andreopoulos B."/>
            <person name="Lipzen A."/>
            <person name="Chen C."/>
            <person name="Yanf M."/>
            <person name="Daum C."/>
            <person name="Ng V."/>
            <person name="Clum A."/>
            <person name="Steindorff A."/>
            <person name="Ohm R."/>
            <person name="Martin F."/>
            <person name="Silar P."/>
            <person name="Natvig D."/>
            <person name="Lalanne C."/>
            <person name="Gautier V."/>
            <person name="Ament-Velasquez S.L."/>
            <person name="Kruys A."/>
            <person name="Hutchinson M.I."/>
            <person name="Powell A.J."/>
            <person name="Barry K."/>
            <person name="Miller A.N."/>
            <person name="Grigoriev I.V."/>
            <person name="Debuchy R."/>
            <person name="Gladieux P."/>
            <person name="Thoren M.H."/>
            <person name="Johannesson H."/>
        </authorList>
    </citation>
    <scope>NUCLEOTIDE SEQUENCE</scope>
    <source>
        <strain evidence="2">SMH4131-1</strain>
    </source>
</reference>
<comment type="caution">
    <text evidence="2">The sequence shown here is derived from an EMBL/GenBank/DDBJ whole genome shotgun (WGS) entry which is preliminary data.</text>
</comment>
<evidence type="ECO:0000259" key="1">
    <source>
        <dbReference type="Pfam" id="PF06985"/>
    </source>
</evidence>
<dbReference type="PANTHER" id="PTHR10622:SF10">
    <property type="entry name" value="HET DOMAIN-CONTAINING PROTEIN"/>
    <property type="match status" value="1"/>
</dbReference>
<evidence type="ECO:0000313" key="3">
    <source>
        <dbReference type="Proteomes" id="UP001286456"/>
    </source>
</evidence>
<reference evidence="2" key="1">
    <citation type="journal article" date="2023" name="Mol. Phylogenet. Evol.">
        <title>Genome-scale phylogeny and comparative genomics of the fungal order Sordariales.</title>
        <authorList>
            <person name="Hensen N."/>
            <person name="Bonometti L."/>
            <person name="Westerberg I."/>
            <person name="Brannstrom I.O."/>
            <person name="Guillou S."/>
            <person name="Cros-Aarteil S."/>
            <person name="Calhoun S."/>
            <person name="Haridas S."/>
            <person name="Kuo A."/>
            <person name="Mondo S."/>
            <person name="Pangilinan J."/>
            <person name="Riley R."/>
            <person name="LaButti K."/>
            <person name="Andreopoulos B."/>
            <person name="Lipzen A."/>
            <person name="Chen C."/>
            <person name="Yan M."/>
            <person name="Daum C."/>
            <person name="Ng V."/>
            <person name="Clum A."/>
            <person name="Steindorff A."/>
            <person name="Ohm R.A."/>
            <person name="Martin F."/>
            <person name="Silar P."/>
            <person name="Natvig D.O."/>
            <person name="Lalanne C."/>
            <person name="Gautier V."/>
            <person name="Ament-Velasquez S.L."/>
            <person name="Kruys A."/>
            <person name="Hutchinson M.I."/>
            <person name="Powell A.J."/>
            <person name="Barry K."/>
            <person name="Miller A.N."/>
            <person name="Grigoriev I.V."/>
            <person name="Debuchy R."/>
            <person name="Gladieux P."/>
            <person name="Hiltunen Thoren M."/>
            <person name="Johannesson H."/>
        </authorList>
    </citation>
    <scope>NUCLEOTIDE SEQUENCE</scope>
    <source>
        <strain evidence="2">SMH4131-1</strain>
    </source>
</reference>
<organism evidence="2 3">
    <name type="scientific">Cercophora scortea</name>
    <dbReference type="NCBI Taxonomy" id="314031"/>
    <lineage>
        <taxon>Eukaryota</taxon>
        <taxon>Fungi</taxon>
        <taxon>Dikarya</taxon>
        <taxon>Ascomycota</taxon>
        <taxon>Pezizomycotina</taxon>
        <taxon>Sordariomycetes</taxon>
        <taxon>Sordariomycetidae</taxon>
        <taxon>Sordariales</taxon>
        <taxon>Lasiosphaeriaceae</taxon>
        <taxon>Cercophora</taxon>
    </lineage>
</organism>